<gene>
    <name evidence="2" type="ORF">BHAOGJBA_1726</name>
</gene>
<keyword evidence="3" id="KW-1185">Reference proteome</keyword>
<feature type="compositionally biased region" description="Basic and acidic residues" evidence="1">
    <location>
        <begin position="55"/>
        <end position="70"/>
    </location>
</feature>
<proteinExistence type="predicted"/>
<dbReference type="InterPro" id="IPR010982">
    <property type="entry name" value="Lambda_DNA-bd_dom_sf"/>
</dbReference>
<dbReference type="Proteomes" id="UP001055247">
    <property type="component" value="Unassembled WGS sequence"/>
</dbReference>
<dbReference type="GO" id="GO:0003677">
    <property type="term" value="F:DNA binding"/>
    <property type="evidence" value="ECO:0007669"/>
    <property type="project" value="InterPro"/>
</dbReference>
<sequence>MLLSEWMRREGLSDADVAAAVGLSEFTVRKLRFRDRGTSLRVAARIEALSRGQVRAHDLQPRQDKHHAAPEPEALS</sequence>
<evidence type="ECO:0000313" key="3">
    <source>
        <dbReference type="Proteomes" id="UP001055247"/>
    </source>
</evidence>
<dbReference type="RefSeq" id="WP_066924925.1">
    <property type="nucleotide sequence ID" value="NZ_BPQO01000006.1"/>
</dbReference>
<organism evidence="2 3">
    <name type="scientific">Methylobacterium hispanicum</name>
    <dbReference type="NCBI Taxonomy" id="270350"/>
    <lineage>
        <taxon>Bacteria</taxon>
        <taxon>Pseudomonadati</taxon>
        <taxon>Pseudomonadota</taxon>
        <taxon>Alphaproteobacteria</taxon>
        <taxon>Hyphomicrobiales</taxon>
        <taxon>Methylobacteriaceae</taxon>
        <taxon>Methylobacterium</taxon>
    </lineage>
</organism>
<feature type="region of interest" description="Disordered" evidence="1">
    <location>
        <begin position="53"/>
        <end position="76"/>
    </location>
</feature>
<reference evidence="2" key="1">
    <citation type="journal article" date="2016" name="Front. Microbiol.">
        <title>Genome Sequence of the Piezophilic, Mesophilic Sulfate-Reducing Bacterium Desulfovibrio indicus J2T.</title>
        <authorList>
            <person name="Cao J."/>
            <person name="Maignien L."/>
            <person name="Shao Z."/>
            <person name="Alain K."/>
            <person name="Jebbar M."/>
        </authorList>
    </citation>
    <scope>NUCLEOTIDE SEQUENCE</scope>
    <source>
        <strain evidence="2">DSM 16372</strain>
    </source>
</reference>
<evidence type="ECO:0000313" key="2">
    <source>
        <dbReference type="EMBL" id="GJD88213.1"/>
    </source>
</evidence>
<reference evidence="2" key="2">
    <citation type="submission" date="2021-08" db="EMBL/GenBank/DDBJ databases">
        <authorList>
            <person name="Tani A."/>
            <person name="Ola A."/>
            <person name="Ogura Y."/>
            <person name="Katsura K."/>
            <person name="Hayashi T."/>
        </authorList>
    </citation>
    <scope>NUCLEOTIDE SEQUENCE</scope>
    <source>
        <strain evidence="2">DSM 16372</strain>
    </source>
</reference>
<accession>A0AAV4ZJ63</accession>
<protein>
    <recommendedName>
        <fullName evidence="4">HTH cro/C1-type domain-containing protein</fullName>
    </recommendedName>
</protein>
<evidence type="ECO:0000256" key="1">
    <source>
        <dbReference type="SAM" id="MobiDB-lite"/>
    </source>
</evidence>
<comment type="caution">
    <text evidence="2">The sequence shown here is derived from an EMBL/GenBank/DDBJ whole genome shotgun (WGS) entry which is preliminary data.</text>
</comment>
<dbReference type="Gene3D" id="1.10.260.40">
    <property type="entry name" value="lambda repressor-like DNA-binding domains"/>
    <property type="match status" value="1"/>
</dbReference>
<dbReference type="AlphaFoldDB" id="A0AAV4ZJ63"/>
<evidence type="ECO:0008006" key="4">
    <source>
        <dbReference type="Google" id="ProtNLM"/>
    </source>
</evidence>
<name>A0AAV4ZJ63_9HYPH</name>
<dbReference type="EMBL" id="BPQO01000006">
    <property type="protein sequence ID" value="GJD88213.1"/>
    <property type="molecule type" value="Genomic_DNA"/>
</dbReference>